<accession>A0A367ZTZ6</accession>
<evidence type="ECO:0000313" key="1">
    <source>
        <dbReference type="EMBL" id="RCK81624.1"/>
    </source>
</evidence>
<organism evidence="1 2">
    <name type="scientific">Candidatus Ozemobacter sibiricus</name>
    <dbReference type="NCBI Taxonomy" id="2268124"/>
    <lineage>
        <taxon>Bacteria</taxon>
        <taxon>Candidatus Ozemobacteria</taxon>
        <taxon>Candidatus Ozemobacterales</taxon>
        <taxon>Candidatus Ozemobacteraceae</taxon>
        <taxon>Candidatus Ozemobacter</taxon>
    </lineage>
</organism>
<proteinExistence type="predicted"/>
<dbReference type="Proteomes" id="UP000252355">
    <property type="component" value="Unassembled WGS sequence"/>
</dbReference>
<reference evidence="1 2" key="1">
    <citation type="submission" date="2018-05" db="EMBL/GenBank/DDBJ databases">
        <title>A metagenomic window into the 2 km-deep terrestrial subsurface aquifer revealed taxonomically and functionally diverse microbial community comprising novel uncultured bacterial lineages.</title>
        <authorList>
            <person name="Kadnikov V.V."/>
            <person name="Mardanov A.V."/>
            <person name="Beletsky A.V."/>
            <person name="Banks D."/>
            <person name="Pimenov N.V."/>
            <person name="Frank Y.A."/>
            <person name="Karnachuk O.V."/>
            <person name="Ravin N.V."/>
        </authorList>
    </citation>
    <scope>NUCLEOTIDE SEQUENCE [LARGE SCALE GENOMIC DNA]</scope>
    <source>
        <strain evidence="1">BY5</strain>
    </source>
</reference>
<name>A0A367ZTZ6_9BACT</name>
<evidence type="ECO:0000313" key="2">
    <source>
        <dbReference type="Proteomes" id="UP000252355"/>
    </source>
</evidence>
<dbReference type="AlphaFoldDB" id="A0A367ZTZ6"/>
<gene>
    <name evidence="1" type="ORF">OZSIB_0758</name>
</gene>
<dbReference type="EMBL" id="QOQW01000001">
    <property type="protein sequence ID" value="RCK81624.1"/>
    <property type="molecule type" value="Genomic_DNA"/>
</dbReference>
<sequence length="683" mass="75814">MFYAVVFVVVVLTIFTAQFHRLTRHQQQTAYRLEENDIARQIAEAAMDEAFAWLHATTADVCSPPGQWLIANRQAPLSLTFPLSHSFSSSMVPAGVSLELRGTARVIDFRQQDSRGNRYDDGTGRTQEGQGTIALEVDVVLRRSSLLGSQPPLATCRLIRHHDFTIVPMVSPRDNASQRNGYSQCFPLDYVLFVRHGLQEFRDGGGQSLNHQQVIVMIDQDQLPPARRGKIFFGHADGTSPGTSVFLNLSEKFANQVIPVPSNLATFTIQQADVFQLLPFLPTLVEQEVKAQEGSVRTVSMSGAKGHFSIQTLPMVSARFTPRQLELRDSLAALQSGAEANLAPGLELVSGQPVRAGEPAFVESICEGAIRKRFWYLVTFILDLTEAKIHVSGKKKGKSYSVTVPIDPQEAEKLKALEKRSLCLEWRGPPPADPIQRDFLQNLPLINAKYSGHLPLFSRFISDFTYGGSQGDLGAPPANAHFPLPRLFNSKGQTIRADTSGPEGLRPYSHFNFWFRQRVSPHRLTHIGVFDPIHKRLHLRGIAHVAGPLELGEPSGQPWTIHGQGVLIADQFRIVGPLRKATPESLCVLFTRKGAIQVATDQAIDAFLIASGDHGYGSVRPSRTLNLHGGMFVDRLDTQMWPPGPHRIAYDPFLKQPTDHVYQINISRWVTFQRLTEIEGGNT</sequence>
<protein>
    <submittedName>
        <fullName evidence="1">Uncharacterized protein</fullName>
    </submittedName>
</protein>
<comment type="caution">
    <text evidence="1">The sequence shown here is derived from an EMBL/GenBank/DDBJ whole genome shotgun (WGS) entry which is preliminary data.</text>
</comment>